<gene>
    <name evidence="2" type="ORF">FNW17_13900</name>
</gene>
<dbReference type="RefSeq" id="WP_143391378.1">
    <property type="nucleotide sequence ID" value="NZ_VJZQ01000022.1"/>
</dbReference>
<accession>A0A553C727</accession>
<dbReference type="Proteomes" id="UP000318585">
    <property type="component" value="Unassembled WGS sequence"/>
</dbReference>
<dbReference type="OrthoDB" id="1366681at2"/>
<evidence type="ECO:0000313" key="3">
    <source>
        <dbReference type="Proteomes" id="UP000318585"/>
    </source>
</evidence>
<evidence type="ECO:0000256" key="1">
    <source>
        <dbReference type="SAM" id="Coils"/>
    </source>
</evidence>
<evidence type="ECO:0000313" key="2">
    <source>
        <dbReference type="EMBL" id="TRX16327.1"/>
    </source>
</evidence>
<dbReference type="AlphaFoldDB" id="A0A553C727"/>
<proteinExistence type="predicted"/>
<protein>
    <submittedName>
        <fullName evidence="2">Uncharacterized protein</fullName>
    </submittedName>
</protein>
<name>A0A553C727_9FLAO</name>
<comment type="caution">
    <text evidence="2">The sequence shown here is derived from an EMBL/GenBank/DDBJ whole genome shotgun (WGS) entry which is preliminary data.</text>
</comment>
<keyword evidence="1" id="KW-0175">Coiled coil</keyword>
<organism evidence="2 3">
    <name type="scientific">Flavobacterium franklandianum</name>
    <dbReference type="NCBI Taxonomy" id="2594430"/>
    <lineage>
        <taxon>Bacteria</taxon>
        <taxon>Pseudomonadati</taxon>
        <taxon>Bacteroidota</taxon>
        <taxon>Flavobacteriia</taxon>
        <taxon>Flavobacteriales</taxon>
        <taxon>Flavobacteriaceae</taxon>
        <taxon>Flavobacterium</taxon>
    </lineage>
</organism>
<reference evidence="2 3" key="1">
    <citation type="submission" date="2019-07" db="EMBL/GenBank/DDBJ databases">
        <title>Novel species of Flavobacterium.</title>
        <authorList>
            <person name="Liu Q."/>
            <person name="Xin Y.-H."/>
        </authorList>
    </citation>
    <scope>NUCLEOTIDE SEQUENCE [LARGE SCALE GENOMIC DNA]</scope>
    <source>
        <strain evidence="2 3">LB3P56</strain>
    </source>
</reference>
<sequence length="79" mass="9229">MKDPCTLYKSQRQKAKDVLEILEKQRDEINEKLKLNESSASLHKELRTVNLDIKITINEIDHAEYNIQECESKNSSILN</sequence>
<keyword evidence="3" id="KW-1185">Reference proteome</keyword>
<feature type="coiled-coil region" evidence="1">
    <location>
        <begin position="5"/>
        <end position="39"/>
    </location>
</feature>
<dbReference type="EMBL" id="VJZR01000015">
    <property type="protein sequence ID" value="TRX16327.1"/>
    <property type="molecule type" value="Genomic_DNA"/>
</dbReference>